<feature type="domain" description="NAD-dependent epimerase/dehydratase" evidence="1">
    <location>
        <begin position="3"/>
        <end position="219"/>
    </location>
</feature>
<proteinExistence type="predicted"/>
<keyword evidence="3" id="KW-1185">Reference proteome</keyword>
<dbReference type="Pfam" id="PF01370">
    <property type="entry name" value="Epimerase"/>
    <property type="match status" value="1"/>
</dbReference>
<organism evidence="2 3">
    <name type="scientific">Uliginosibacterium flavum</name>
    <dbReference type="NCBI Taxonomy" id="1396831"/>
    <lineage>
        <taxon>Bacteria</taxon>
        <taxon>Pseudomonadati</taxon>
        <taxon>Pseudomonadota</taxon>
        <taxon>Betaproteobacteria</taxon>
        <taxon>Rhodocyclales</taxon>
        <taxon>Zoogloeaceae</taxon>
        <taxon>Uliginosibacterium</taxon>
    </lineage>
</organism>
<sequence length="314" mass="34470">MRILVTGASGFVGKVFCATAIAHGHSVRQVVRTQPADGLSECFVGDLATTQDWSAAFAGIDVVVHLAARVHQMREDRKHAAAAYHSVNVDATRRLVQQAAAAGVRRFVFISSIKVNGESSGGQAFIEESRPGPLDLYGSSKWLAETALQEFAESHGMEWVVLRPPLVYGANVGGNFRKLLRLVDHGWPLPLGRVQARRSYVNVWNFAELILLCCDRPAAANQLFLAEDLTLSTPELVHRIAVAMGKRSALLPFPLWILRCCEVLPVLGPAFRRLIGTLEVSSSKARRLLGWNPSVSAEEALQRTVEYYLTHHKG</sequence>
<dbReference type="Gene3D" id="3.40.50.720">
    <property type="entry name" value="NAD(P)-binding Rossmann-like Domain"/>
    <property type="match status" value="1"/>
</dbReference>
<dbReference type="InterPro" id="IPR036291">
    <property type="entry name" value="NAD(P)-bd_dom_sf"/>
</dbReference>
<protein>
    <submittedName>
        <fullName evidence="2">NAD-dependent epimerase/dehydratase family protein</fullName>
    </submittedName>
</protein>
<evidence type="ECO:0000259" key="1">
    <source>
        <dbReference type="Pfam" id="PF01370"/>
    </source>
</evidence>
<comment type="caution">
    <text evidence="2">The sequence shown here is derived from an EMBL/GenBank/DDBJ whole genome shotgun (WGS) entry which is preliminary data.</text>
</comment>
<gene>
    <name evidence="2" type="ORF">ABXR19_03075</name>
</gene>
<dbReference type="InterPro" id="IPR001509">
    <property type="entry name" value="Epimerase_deHydtase"/>
</dbReference>
<dbReference type="EMBL" id="JBEWZI010000002">
    <property type="protein sequence ID" value="MET7013156.1"/>
    <property type="molecule type" value="Genomic_DNA"/>
</dbReference>
<dbReference type="PANTHER" id="PTHR43245">
    <property type="entry name" value="BIFUNCTIONAL POLYMYXIN RESISTANCE PROTEIN ARNA"/>
    <property type="match status" value="1"/>
</dbReference>
<dbReference type="Proteomes" id="UP001549691">
    <property type="component" value="Unassembled WGS sequence"/>
</dbReference>
<dbReference type="SUPFAM" id="SSF51735">
    <property type="entry name" value="NAD(P)-binding Rossmann-fold domains"/>
    <property type="match status" value="1"/>
</dbReference>
<dbReference type="PANTHER" id="PTHR43245:SF58">
    <property type="entry name" value="BLL5923 PROTEIN"/>
    <property type="match status" value="1"/>
</dbReference>
<dbReference type="InterPro" id="IPR050177">
    <property type="entry name" value="Lipid_A_modif_metabolic_enz"/>
</dbReference>
<dbReference type="RefSeq" id="WP_354599611.1">
    <property type="nucleotide sequence ID" value="NZ_JBEWZI010000002.1"/>
</dbReference>
<evidence type="ECO:0000313" key="3">
    <source>
        <dbReference type="Proteomes" id="UP001549691"/>
    </source>
</evidence>
<name>A0ABV2TGV7_9RHOO</name>
<accession>A0ABV2TGV7</accession>
<evidence type="ECO:0000313" key="2">
    <source>
        <dbReference type="EMBL" id="MET7013156.1"/>
    </source>
</evidence>
<reference evidence="2 3" key="1">
    <citation type="submission" date="2024-07" db="EMBL/GenBank/DDBJ databases">
        <title>Uliginosibacterium flavum JJ3220;KACC:17644.</title>
        <authorList>
            <person name="Kim M.K."/>
        </authorList>
    </citation>
    <scope>NUCLEOTIDE SEQUENCE [LARGE SCALE GENOMIC DNA]</scope>
    <source>
        <strain evidence="2 3">KACC:17644</strain>
    </source>
</reference>